<gene>
    <name evidence="2" type="ORF">LTR25_001634</name>
</gene>
<proteinExistence type="predicted"/>
<keyword evidence="3" id="KW-1185">Reference proteome</keyword>
<evidence type="ECO:0000313" key="3">
    <source>
        <dbReference type="Proteomes" id="UP001345827"/>
    </source>
</evidence>
<sequence>MKVGDPVYRGSQVHLPVEVLSYILSFVASFHDLKIQSTIWACCLVSRSWYAASISHLYAHPLLDNRNFDKFARTLCPPINSHKPRVGLENFIKHLDMGGLAYESSKSLTARLIRRTRNSLLSFAAPAVTFSIACLAPLSKCANLQVLDLSSDSYDMSLRQLLDSIGHLEHLTSLRLPRNALRGRCNLQPKSHWPRRLQSLQISDLLYDEIESWAALFESWPDTLRTLRIAECKAYGSLHSLDPTILTANTVHCLEIGLSGHDDPLPFRKILKTFPSLTTLIFPAFQAEQMAKWKGLDEYLADMQTGAYLNDVDHESLLEVLVCTEQYPAASPAPVLSVEILAKYVHKFPRLRRLKVPERFAQLDTSDSIKGYEQLSDRLEERAAPAARLSSGLFFC</sequence>
<dbReference type="Proteomes" id="UP001345827">
    <property type="component" value="Unassembled WGS sequence"/>
</dbReference>
<evidence type="ECO:0000313" key="2">
    <source>
        <dbReference type="EMBL" id="KAK5544019.1"/>
    </source>
</evidence>
<dbReference type="InterPro" id="IPR001810">
    <property type="entry name" value="F-box_dom"/>
</dbReference>
<evidence type="ECO:0000259" key="1">
    <source>
        <dbReference type="Pfam" id="PF12937"/>
    </source>
</evidence>
<dbReference type="Pfam" id="PF12937">
    <property type="entry name" value="F-box-like"/>
    <property type="match status" value="1"/>
</dbReference>
<dbReference type="AlphaFoldDB" id="A0AAV9QI55"/>
<dbReference type="SUPFAM" id="SSF81383">
    <property type="entry name" value="F-box domain"/>
    <property type="match status" value="1"/>
</dbReference>
<reference evidence="2 3" key="1">
    <citation type="submission" date="2023-06" db="EMBL/GenBank/DDBJ databases">
        <title>Black Yeasts Isolated from many extreme environments.</title>
        <authorList>
            <person name="Coleine C."/>
            <person name="Stajich J.E."/>
            <person name="Selbmann L."/>
        </authorList>
    </citation>
    <scope>NUCLEOTIDE SEQUENCE [LARGE SCALE GENOMIC DNA]</scope>
    <source>
        <strain evidence="2 3">CCFEE 5887</strain>
    </source>
</reference>
<dbReference type="InterPro" id="IPR036047">
    <property type="entry name" value="F-box-like_dom_sf"/>
</dbReference>
<accession>A0AAV9QI55</accession>
<comment type="caution">
    <text evidence="2">The sequence shown here is derived from an EMBL/GenBank/DDBJ whole genome shotgun (WGS) entry which is preliminary data.</text>
</comment>
<name>A0AAV9QI55_9PEZI</name>
<organism evidence="2 3">
    <name type="scientific">Vermiconidia calcicola</name>
    <dbReference type="NCBI Taxonomy" id="1690605"/>
    <lineage>
        <taxon>Eukaryota</taxon>
        <taxon>Fungi</taxon>
        <taxon>Dikarya</taxon>
        <taxon>Ascomycota</taxon>
        <taxon>Pezizomycotina</taxon>
        <taxon>Dothideomycetes</taxon>
        <taxon>Dothideomycetidae</taxon>
        <taxon>Mycosphaerellales</taxon>
        <taxon>Extremaceae</taxon>
        <taxon>Vermiconidia</taxon>
    </lineage>
</organism>
<feature type="domain" description="F-box" evidence="1">
    <location>
        <begin position="14"/>
        <end position="61"/>
    </location>
</feature>
<dbReference type="Gene3D" id="3.80.10.10">
    <property type="entry name" value="Ribonuclease Inhibitor"/>
    <property type="match status" value="1"/>
</dbReference>
<dbReference type="InterPro" id="IPR032675">
    <property type="entry name" value="LRR_dom_sf"/>
</dbReference>
<protein>
    <recommendedName>
        <fullName evidence="1">F-box domain-containing protein</fullName>
    </recommendedName>
</protein>
<dbReference type="SUPFAM" id="SSF52058">
    <property type="entry name" value="L domain-like"/>
    <property type="match status" value="1"/>
</dbReference>
<dbReference type="EMBL" id="JAXLQG010000002">
    <property type="protein sequence ID" value="KAK5544019.1"/>
    <property type="molecule type" value="Genomic_DNA"/>
</dbReference>